<gene>
    <name evidence="1" type="ORF">bsdcttw_46540</name>
</gene>
<keyword evidence="2" id="KW-1185">Reference proteome</keyword>
<reference evidence="1 2" key="2">
    <citation type="submission" date="2020-08" db="EMBL/GenBank/DDBJ databases">
        <authorList>
            <person name="Ueki A."/>
            <person name="Tonouchi A."/>
        </authorList>
    </citation>
    <scope>NUCLEOTIDE SEQUENCE [LARGE SCALE GENOMIC DNA]</scope>
    <source>
        <strain evidence="1 2">CTTW</strain>
    </source>
</reference>
<dbReference type="AlphaFoldDB" id="A0A7M3SAJ6"/>
<dbReference type="RefSeq" id="WP_185257159.1">
    <property type="nucleotide sequence ID" value="NZ_AP023368.1"/>
</dbReference>
<dbReference type="EMBL" id="AP023368">
    <property type="protein sequence ID" value="BCK01614.1"/>
    <property type="molecule type" value="Genomic_DNA"/>
</dbReference>
<evidence type="ECO:0000313" key="1">
    <source>
        <dbReference type="EMBL" id="BCK01614.1"/>
    </source>
</evidence>
<proteinExistence type="predicted"/>
<dbReference type="Proteomes" id="UP000515703">
    <property type="component" value="Chromosome"/>
</dbReference>
<organism evidence="1 2">
    <name type="scientific">Anaerocolumna chitinilytica</name>
    <dbReference type="NCBI Taxonomy" id="1727145"/>
    <lineage>
        <taxon>Bacteria</taxon>
        <taxon>Bacillati</taxon>
        <taxon>Bacillota</taxon>
        <taxon>Clostridia</taxon>
        <taxon>Lachnospirales</taxon>
        <taxon>Lachnospiraceae</taxon>
        <taxon>Anaerocolumna</taxon>
    </lineage>
</organism>
<protein>
    <submittedName>
        <fullName evidence="1">Uncharacterized protein</fullName>
    </submittedName>
</protein>
<sequence>MFKYYVAYAYEKGFGFCEITRNQEIDNIEDLMDVRNTIMEKGEVKGVIILTCILLPNKRDKAVNKDE</sequence>
<accession>A0A7M3SAJ6</accession>
<name>A0A7M3SAJ6_9FIRM</name>
<evidence type="ECO:0000313" key="2">
    <source>
        <dbReference type="Proteomes" id="UP000515703"/>
    </source>
</evidence>
<dbReference type="KEGG" id="acht:bsdcttw_46540"/>
<reference evidence="1 2" key="1">
    <citation type="submission" date="2020-08" db="EMBL/GenBank/DDBJ databases">
        <title>Draft genome sequencing of an Anaerocolumna strain isolated from anoxic soil subjected to BSD treatment.</title>
        <authorList>
            <person name="Uek A."/>
            <person name="Tonouchi A."/>
        </authorList>
    </citation>
    <scope>NUCLEOTIDE SEQUENCE [LARGE SCALE GENOMIC DNA]</scope>
    <source>
        <strain evidence="1 2">CTTW</strain>
    </source>
</reference>